<dbReference type="OrthoDB" id="2451487at2"/>
<accession>A0A1C0YU01</accession>
<organism evidence="1 2">
    <name type="scientific">Caryophanon latum</name>
    <dbReference type="NCBI Taxonomy" id="33977"/>
    <lineage>
        <taxon>Bacteria</taxon>
        <taxon>Bacillati</taxon>
        <taxon>Bacillota</taxon>
        <taxon>Bacilli</taxon>
        <taxon>Bacillales</taxon>
        <taxon>Caryophanaceae</taxon>
        <taxon>Caryophanon</taxon>
    </lineage>
</organism>
<name>A0A1C0YU01_9BACL</name>
<dbReference type="AlphaFoldDB" id="A0A1C0YU01"/>
<keyword evidence="2" id="KW-1185">Reference proteome</keyword>
<dbReference type="EMBL" id="MATO01000035">
    <property type="protein sequence ID" value="OCS90621.1"/>
    <property type="molecule type" value="Genomic_DNA"/>
</dbReference>
<comment type="caution">
    <text evidence="1">The sequence shown here is derived from an EMBL/GenBank/DDBJ whole genome shotgun (WGS) entry which is preliminary data.</text>
</comment>
<proteinExistence type="predicted"/>
<protein>
    <submittedName>
        <fullName evidence="1">Uncharacterized protein</fullName>
    </submittedName>
</protein>
<reference evidence="1 2" key="1">
    <citation type="submission" date="2016-07" db="EMBL/GenBank/DDBJ databases">
        <title>Caryophanon latum genome sequencing.</title>
        <authorList>
            <person name="Verma A."/>
            <person name="Pal Y."/>
            <person name="Krishnamurthi S."/>
        </authorList>
    </citation>
    <scope>NUCLEOTIDE SEQUENCE [LARGE SCALE GENOMIC DNA]</scope>
    <source>
        <strain evidence="1 2">DSM 14151</strain>
    </source>
</reference>
<dbReference type="Proteomes" id="UP000093482">
    <property type="component" value="Unassembled WGS sequence"/>
</dbReference>
<dbReference type="RefSeq" id="WP_066464484.1">
    <property type="nucleotide sequence ID" value="NZ_MATO01000035.1"/>
</dbReference>
<evidence type="ECO:0000313" key="1">
    <source>
        <dbReference type="EMBL" id="OCS90621.1"/>
    </source>
</evidence>
<evidence type="ECO:0000313" key="2">
    <source>
        <dbReference type="Proteomes" id="UP000093482"/>
    </source>
</evidence>
<sequence length="186" mass="21600">MTNQQVVNKMIEATLFQLTSNVNVAQFEDVIQKNLHDKQAQTTSTTQFFDALMLNIVYFLENKQLWEQQMEAMLTGKQTLAVDVFEQEVLSAQMHIREKIHAQQAAYVEQFHPQYDNPEFTEESVRYEYAFESLAHSLRADFTSVFVRKFANSPALLHIDVAETIRIMNGTIEYYVSNIVNGMSFR</sequence>
<gene>
    <name evidence="1" type="ORF">A6K76_10760</name>
</gene>